<gene>
    <name evidence="2" type="ORF">LPTSP4_27230</name>
</gene>
<keyword evidence="3" id="KW-1185">Reference proteome</keyword>
<proteinExistence type="predicted"/>
<reference evidence="2 3" key="1">
    <citation type="submission" date="2018-02" db="EMBL/GenBank/DDBJ databases">
        <title>Novel Leptospira species isolated from soil and water in Japan.</title>
        <authorList>
            <person name="Nakao R."/>
            <person name="Masuzawa T."/>
        </authorList>
    </citation>
    <scope>NUCLEOTIDE SEQUENCE [LARGE SCALE GENOMIC DNA]</scope>
    <source>
        <strain evidence="2 3">YH101</strain>
    </source>
</reference>
<keyword evidence="1" id="KW-0812">Transmembrane</keyword>
<dbReference type="EMBL" id="BFBB01000008">
    <property type="protein sequence ID" value="GBF51191.1"/>
    <property type="molecule type" value="Genomic_DNA"/>
</dbReference>
<keyword evidence="1" id="KW-1133">Transmembrane helix</keyword>
<dbReference type="Proteomes" id="UP000245133">
    <property type="component" value="Unassembled WGS sequence"/>
</dbReference>
<keyword evidence="1" id="KW-0472">Membrane</keyword>
<dbReference type="AlphaFoldDB" id="A0A2P2E2V7"/>
<feature type="transmembrane region" description="Helical" evidence="1">
    <location>
        <begin position="160"/>
        <end position="182"/>
    </location>
</feature>
<evidence type="ECO:0000313" key="3">
    <source>
        <dbReference type="Proteomes" id="UP000245133"/>
    </source>
</evidence>
<evidence type="ECO:0000256" key="1">
    <source>
        <dbReference type="SAM" id="Phobius"/>
    </source>
</evidence>
<accession>A0A2P2E2V7</accession>
<protein>
    <submittedName>
        <fullName evidence="2">Uncharacterized protein</fullName>
    </submittedName>
</protein>
<evidence type="ECO:0000313" key="2">
    <source>
        <dbReference type="EMBL" id="GBF51191.1"/>
    </source>
</evidence>
<dbReference type="RefSeq" id="WP_209452049.1">
    <property type="nucleotide sequence ID" value="NZ_BFBB01000008.1"/>
</dbReference>
<organism evidence="2 3">
    <name type="scientific">Leptospira ryugenii</name>
    <dbReference type="NCBI Taxonomy" id="1917863"/>
    <lineage>
        <taxon>Bacteria</taxon>
        <taxon>Pseudomonadati</taxon>
        <taxon>Spirochaetota</taxon>
        <taxon>Spirochaetia</taxon>
        <taxon>Leptospirales</taxon>
        <taxon>Leptospiraceae</taxon>
        <taxon>Leptospira</taxon>
    </lineage>
</organism>
<name>A0A2P2E2V7_9LEPT</name>
<comment type="caution">
    <text evidence="2">The sequence shown here is derived from an EMBL/GenBank/DDBJ whole genome shotgun (WGS) entry which is preliminary data.</text>
</comment>
<feature type="transmembrane region" description="Helical" evidence="1">
    <location>
        <begin position="6"/>
        <end position="24"/>
    </location>
</feature>
<feature type="transmembrane region" description="Helical" evidence="1">
    <location>
        <begin position="188"/>
        <end position="207"/>
    </location>
</feature>
<sequence length="226" mass="25075">MKSFAASLALFGSLFSIMGVGELMSQTKDGFYDTNNYDLRNLPGYDPEAEVLRDVEQPPSISKPSLASPKDVRTKYDPIASIPGAGALLPSQTQTTSSQNPYTNSALTRSPINPLTGEINPQALQNQNNRSRNKKEIQKKLREEFDEEAVYEETKFRRGYIIFFLTFPFALGASAALAASLLQAKTAIGSFIMLSGSIGLSGTNVYLDQQRLEEHRKNKKEKQREE</sequence>